<name>A0AAW4WLI8_9FIRM</name>
<feature type="non-terminal residue" evidence="1">
    <location>
        <position position="1"/>
    </location>
</feature>
<gene>
    <name evidence="1" type="ORF">LKD47_13220</name>
</gene>
<dbReference type="AlphaFoldDB" id="A0AAW4WLI8"/>
<comment type="caution">
    <text evidence="1">The sequence shown here is derived from an EMBL/GenBank/DDBJ whole genome shotgun (WGS) entry which is preliminary data.</text>
</comment>
<evidence type="ECO:0000313" key="2">
    <source>
        <dbReference type="Proteomes" id="UP001198893"/>
    </source>
</evidence>
<organism evidence="1 2">
    <name type="scientific">Roseburia amylophila</name>
    <dbReference type="NCBI Taxonomy" id="2981794"/>
    <lineage>
        <taxon>Bacteria</taxon>
        <taxon>Bacillati</taxon>
        <taxon>Bacillota</taxon>
        <taxon>Clostridia</taxon>
        <taxon>Lachnospirales</taxon>
        <taxon>Lachnospiraceae</taxon>
        <taxon>Roseburia</taxon>
    </lineage>
</organism>
<evidence type="ECO:0000313" key="1">
    <source>
        <dbReference type="EMBL" id="MCC2243237.1"/>
    </source>
</evidence>
<dbReference type="RefSeq" id="WP_227710723.1">
    <property type="nucleotide sequence ID" value="NZ_JAJEQW010000018.1"/>
</dbReference>
<sequence>AGTGRASVAGCQTKFQVPLTALIMHPHFGEPFSTFVKHWKDGFYHRKKNMHFRTAVFYSEKRSPLDNQKSIC</sequence>
<dbReference type="Proteomes" id="UP001198893">
    <property type="component" value="Unassembled WGS sequence"/>
</dbReference>
<dbReference type="EMBL" id="JAJEQW010000018">
    <property type="protein sequence ID" value="MCC2243237.1"/>
    <property type="molecule type" value="Genomic_DNA"/>
</dbReference>
<reference evidence="1" key="1">
    <citation type="submission" date="2021-10" db="EMBL/GenBank/DDBJ databases">
        <title>Anaerobic single-cell dispensing facilitates the cultivation of human gut bacteria.</title>
        <authorList>
            <person name="Afrizal A."/>
        </authorList>
    </citation>
    <scope>NUCLEOTIDE SEQUENCE</scope>
    <source>
        <strain evidence="1">CLA-AA-H204</strain>
    </source>
</reference>
<protein>
    <submittedName>
        <fullName evidence="1">Uncharacterized protein</fullName>
    </submittedName>
</protein>
<proteinExistence type="predicted"/>
<accession>A0AAW4WLI8</accession>